<name>A0A5B9QLI6_9BACT</name>
<dbReference type="Gene3D" id="3.90.190.10">
    <property type="entry name" value="Protein tyrosine phosphatase superfamily"/>
    <property type="match status" value="1"/>
</dbReference>
<dbReference type="GO" id="GO:0009055">
    <property type="term" value="F:electron transfer activity"/>
    <property type="evidence" value="ECO:0007669"/>
    <property type="project" value="InterPro"/>
</dbReference>
<dbReference type="InterPro" id="IPR029021">
    <property type="entry name" value="Prot-tyrosine_phosphatase-like"/>
</dbReference>
<evidence type="ECO:0000313" key="5">
    <source>
        <dbReference type="Proteomes" id="UP000325286"/>
    </source>
</evidence>
<dbReference type="GO" id="GO:0005506">
    <property type="term" value="F:iron ion binding"/>
    <property type="evidence" value="ECO:0007669"/>
    <property type="project" value="InterPro"/>
</dbReference>
<dbReference type="EMBL" id="CP042914">
    <property type="protein sequence ID" value="QEG39937.1"/>
    <property type="molecule type" value="Genomic_DNA"/>
</dbReference>
<protein>
    <recommendedName>
        <fullName evidence="3">Swiss Army Knife protein DSP-PTPase phosphatase domain-containing protein</fullName>
    </recommendedName>
</protein>
<evidence type="ECO:0000259" key="3">
    <source>
        <dbReference type="Pfam" id="PF22784"/>
    </source>
</evidence>
<keyword evidence="2" id="KW-0732">Signal</keyword>
<dbReference type="RefSeq" id="WP_148080187.1">
    <property type="nucleotide sequence ID" value="NZ_CP042914.1"/>
</dbReference>
<keyword evidence="1" id="KW-0378">Hydrolase</keyword>
<dbReference type="InterPro" id="IPR010980">
    <property type="entry name" value="Cyt_c/b562"/>
</dbReference>
<feature type="chain" id="PRO_5023095252" description="Swiss Army Knife protein DSP-PTPase phosphatase domain-containing protein" evidence="2">
    <location>
        <begin position="22"/>
        <end position="294"/>
    </location>
</feature>
<dbReference type="SUPFAM" id="SSF52799">
    <property type="entry name" value="(Phosphotyrosine protein) phosphatases II"/>
    <property type="match status" value="1"/>
</dbReference>
<dbReference type="Gene3D" id="1.20.120.10">
    <property type="entry name" value="Cytochrome c/b562"/>
    <property type="match status" value="1"/>
</dbReference>
<accession>A0A5B9QLI6</accession>
<dbReference type="KEGG" id="rul:UC8_19390"/>
<dbReference type="OrthoDB" id="251220at2"/>
<dbReference type="SUPFAM" id="SSF47175">
    <property type="entry name" value="Cytochromes"/>
    <property type="match status" value="1"/>
</dbReference>
<sequence length="294" mass="31758" precursor="true">MKFACLAVLTLSCLLPSAVLAQAPAEAPAADPIPHLLSVAEGVFSGAQPRGEQDFATLAKMGVKTIVSVDGVRPDIEAAKKHGLRYIHIPFGYDGVDDHATESLTRVARETQGPVYVHCHHGKHRGPAAAAIICLASGDFHRAEAEDYMERAGTSSNYAGLWRSIRTYQTPPQDAELPELVAVAKVDGLTEYMARMGRAADELKLARAARWQAPADHPDLVPAHQALLLQEGLRESLRQLDDAQRQAYGEAMQRSETLADGLVTAIQNGDTAAADRKFQAVITACGECHRDHRN</sequence>
<dbReference type="Pfam" id="PF22784">
    <property type="entry name" value="PTP-SAK"/>
    <property type="match status" value="1"/>
</dbReference>
<evidence type="ECO:0000313" key="4">
    <source>
        <dbReference type="EMBL" id="QEG39937.1"/>
    </source>
</evidence>
<dbReference type="Proteomes" id="UP000325286">
    <property type="component" value="Chromosome"/>
</dbReference>
<dbReference type="AlphaFoldDB" id="A0A5B9QLI6"/>
<feature type="domain" description="Swiss Army Knife protein DSP-PTPase phosphatase" evidence="3">
    <location>
        <begin position="47"/>
        <end position="165"/>
    </location>
</feature>
<dbReference type="GO" id="GO:0016791">
    <property type="term" value="F:phosphatase activity"/>
    <property type="evidence" value="ECO:0007669"/>
    <property type="project" value="UniProtKB-ARBA"/>
</dbReference>
<reference evidence="4 5" key="1">
    <citation type="submission" date="2019-08" db="EMBL/GenBank/DDBJ databases">
        <title>Deep-cultivation of Planctomycetes and their phenomic and genomic characterization uncovers novel biology.</title>
        <authorList>
            <person name="Wiegand S."/>
            <person name="Jogler M."/>
            <person name="Boedeker C."/>
            <person name="Pinto D."/>
            <person name="Vollmers J."/>
            <person name="Rivas-Marin E."/>
            <person name="Kohn T."/>
            <person name="Peeters S.H."/>
            <person name="Heuer A."/>
            <person name="Rast P."/>
            <person name="Oberbeckmann S."/>
            <person name="Bunk B."/>
            <person name="Jeske O."/>
            <person name="Meyerdierks A."/>
            <person name="Storesund J.E."/>
            <person name="Kallscheuer N."/>
            <person name="Luecker S."/>
            <person name="Lage O.M."/>
            <person name="Pohl T."/>
            <person name="Merkel B.J."/>
            <person name="Hornburger P."/>
            <person name="Mueller R.-W."/>
            <person name="Bruemmer F."/>
            <person name="Labrenz M."/>
            <person name="Spormann A.M."/>
            <person name="Op den Camp H."/>
            <person name="Overmann J."/>
            <person name="Amann R."/>
            <person name="Jetten M.S.M."/>
            <person name="Mascher T."/>
            <person name="Medema M.H."/>
            <person name="Devos D.P."/>
            <person name="Kaster A.-K."/>
            <person name="Ovreas L."/>
            <person name="Rohde M."/>
            <person name="Galperin M.Y."/>
            <person name="Jogler C."/>
        </authorList>
    </citation>
    <scope>NUCLEOTIDE SEQUENCE [LARGE SCALE GENOMIC DNA]</scope>
    <source>
        <strain evidence="4 5">UC8</strain>
    </source>
</reference>
<dbReference type="GO" id="GO:0022900">
    <property type="term" value="P:electron transport chain"/>
    <property type="evidence" value="ECO:0007669"/>
    <property type="project" value="InterPro"/>
</dbReference>
<dbReference type="InterPro" id="IPR057023">
    <property type="entry name" value="PTP-SAK"/>
</dbReference>
<organism evidence="4 5">
    <name type="scientific">Roseimaritima ulvae</name>
    <dbReference type="NCBI Taxonomy" id="980254"/>
    <lineage>
        <taxon>Bacteria</taxon>
        <taxon>Pseudomonadati</taxon>
        <taxon>Planctomycetota</taxon>
        <taxon>Planctomycetia</taxon>
        <taxon>Pirellulales</taxon>
        <taxon>Pirellulaceae</taxon>
        <taxon>Roseimaritima</taxon>
    </lineage>
</organism>
<evidence type="ECO:0000256" key="1">
    <source>
        <dbReference type="ARBA" id="ARBA00022801"/>
    </source>
</evidence>
<keyword evidence="5" id="KW-1185">Reference proteome</keyword>
<proteinExistence type="predicted"/>
<dbReference type="GO" id="GO:0020037">
    <property type="term" value="F:heme binding"/>
    <property type="evidence" value="ECO:0007669"/>
    <property type="project" value="InterPro"/>
</dbReference>
<gene>
    <name evidence="4" type="ORF">UC8_19390</name>
</gene>
<evidence type="ECO:0000256" key="2">
    <source>
        <dbReference type="SAM" id="SignalP"/>
    </source>
</evidence>
<feature type="signal peptide" evidence="2">
    <location>
        <begin position="1"/>
        <end position="21"/>
    </location>
</feature>